<dbReference type="EMBL" id="JADHSG010000002">
    <property type="protein sequence ID" value="MBL6902941.1"/>
    <property type="molecule type" value="Genomic_DNA"/>
</dbReference>
<dbReference type="Proteomes" id="UP000705230">
    <property type="component" value="Unassembled WGS sequence"/>
</dbReference>
<sequence length="146" mass="16708">MTIISSKSQTILLNIGIPTFIKRENLGQKSSKSIIFHKRDKVLALLLKPLEKYSKEEQSLFISIMNTMSSRNSKNEELSESFDLKSDKQLNEIIQKKYNKSEIIISFGLKAKLDIDIIQAPSLSSIISNPNLKRPLWEKIKKTLTN</sequence>
<organism evidence="1 2">
    <name type="scientific">SAR86 cluster bacterium</name>
    <dbReference type="NCBI Taxonomy" id="2030880"/>
    <lineage>
        <taxon>Bacteria</taxon>
        <taxon>Pseudomonadati</taxon>
        <taxon>Pseudomonadota</taxon>
        <taxon>Gammaproteobacteria</taxon>
        <taxon>SAR86 cluster</taxon>
    </lineage>
</organism>
<reference evidence="1" key="1">
    <citation type="submission" date="2020-10" db="EMBL/GenBank/DDBJ databases">
        <title>Microbiome of the Black Sea water column analyzed by genome centric metagenomics.</title>
        <authorList>
            <person name="Cabello-Yeves P.J."/>
            <person name="Callieri C."/>
            <person name="Picazo A."/>
            <person name="Mehrshad M."/>
            <person name="Haro-Moreno J.M."/>
            <person name="Roda-Garcia J."/>
            <person name="Dzembekova N."/>
            <person name="Slabakova V."/>
            <person name="Slabakova N."/>
            <person name="Moncheva S."/>
            <person name="Rodriguez-Valera F."/>
        </authorList>
    </citation>
    <scope>NUCLEOTIDE SEQUENCE</scope>
    <source>
        <strain evidence="1">BS30m-G43</strain>
    </source>
</reference>
<gene>
    <name evidence="1" type="ORF">ISR29_01930</name>
</gene>
<proteinExistence type="predicted"/>
<protein>
    <submittedName>
        <fullName evidence="1">Uncharacterized protein</fullName>
    </submittedName>
</protein>
<evidence type="ECO:0000313" key="1">
    <source>
        <dbReference type="EMBL" id="MBL6902941.1"/>
    </source>
</evidence>
<name>A0A937M2B7_9GAMM</name>
<evidence type="ECO:0000313" key="2">
    <source>
        <dbReference type="Proteomes" id="UP000705230"/>
    </source>
</evidence>
<accession>A0A937M2B7</accession>
<comment type="caution">
    <text evidence="1">The sequence shown here is derived from an EMBL/GenBank/DDBJ whole genome shotgun (WGS) entry which is preliminary data.</text>
</comment>
<dbReference type="AlphaFoldDB" id="A0A937M2B7"/>